<evidence type="ECO:0000313" key="1">
    <source>
        <dbReference type="EMBL" id="TCV14126.1"/>
    </source>
</evidence>
<evidence type="ECO:0008006" key="3">
    <source>
        <dbReference type="Google" id="ProtNLM"/>
    </source>
</evidence>
<dbReference type="Gene3D" id="3.40.50.1980">
    <property type="entry name" value="Nitrogenase molybdenum iron protein domain"/>
    <property type="match status" value="1"/>
</dbReference>
<dbReference type="OrthoDB" id="9787772at2"/>
<reference evidence="1 2" key="1">
    <citation type="submission" date="2019-03" db="EMBL/GenBank/DDBJ databases">
        <title>Genomic Encyclopedia of Type Strains, Phase IV (KMG-IV): sequencing the most valuable type-strain genomes for metagenomic binning, comparative biology and taxonomic classification.</title>
        <authorList>
            <person name="Goeker M."/>
        </authorList>
    </citation>
    <scope>NUCLEOTIDE SEQUENCE [LARGE SCALE GENOMIC DNA]</scope>
    <source>
        <strain evidence="1 2">DSM 22362</strain>
    </source>
</reference>
<gene>
    <name evidence="1" type="ORF">EDC17_101631</name>
</gene>
<comment type="caution">
    <text evidence="1">The sequence shown here is derived from an EMBL/GenBank/DDBJ whole genome shotgun (WGS) entry which is preliminary data.</text>
</comment>
<dbReference type="RefSeq" id="WP_132777486.1">
    <property type="nucleotide sequence ID" value="NZ_SMBZ01000016.1"/>
</dbReference>
<dbReference type="SUPFAM" id="SSF53807">
    <property type="entry name" value="Helical backbone' metal receptor"/>
    <property type="match status" value="1"/>
</dbReference>
<sequence length="162" mass="18696">MTKYQEIIDSLKKHNPAQAEYIDEEINIIIHKLKFLSQDNFPKTIVLNQQTNFEPMQDAIIEEKVKVAGGQFISHWIDNPDCIIIVQSNESLYSHIADMLNNPIVTASSAYQQNNIYIIQENSFNTDDTVYLRDAEILAEILQPKYFVYGHDGSAWVKFDVK</sequence>
<proteinExistence type="predicted"/>
<protein>
    <recommendedName>
        <fullName evidence="3">Iron complex transport system substrate-binding protein</fullName>
    </recommendedName>
</protein>
<organism evidence="1 2">
    <name type="scientific">Sphingobacterium alimentarium</name>
    <dbReference type="NCBI Taxonomy" id="797292"/>
    <lineage>
        <taxon>Bacteria</taxon>
        <taxon>Pseudomonadati</taxon>
        <taxon>Bacteroidota</taxon>
        <taxon>Sphingobacteriia</taxon>
        <taxon>Sphingobacteriales</taxon>
        <taxon>Sphingobacteriaceae</taxon>
        <taxon>Sphingobacterium</taxon>
    </lineage>
</organism>
<accession>A0A4R3VX41</accession>
<evidence type="ECO:0000313" key="2">
    <source>
        <dbReference type="Proteomes" id="UP000295197"/>
    </source>
</evidence>
<dbReference type="AlphaFoldDB" id="A0A4R3VX41"/>
<keyword evidence="2" id="KW-1185">Reference proteome</keyword>
<dbReference type="Proteomes" id="UP000295197">
    <property type="component" value="Unassembled WGS sequence"/>
</dbReference>
<dbReference type="EMBL" id="SMBZ01000016">
    <property type="protein sequence ID" value="TCV14126.1"/>
    <property type="molecule type" value="Genomic_DNA"/>
</dbReference>
<name>A0A4R3VX41_9SPHI</name>